<dbReference type="RefSeq" id="WP_380129841.1">
    <property type="nucleotide sequence ID" value="NZ_JBHSEG010000008.1"/>
</dbReference>
<proteinExistence type="predicted"/>
<keyword evidence="3" id="KW-1185">Reference proteome</keyword>
<dbReference type="GO" id="GO:0016787">
    <property type="term" value="F:hydrolase activity"/>
    <property type="evidence" value="ECO:0007669"/>
    <property type="project" value="UniProtKB-KW"/>
</dbReference>
<evidence type="ECO:0000259" key="1">
    <source>
        <dbReference type="Pfam" id="PF00144"/>
    </source>
</evidence>
<accession>A0ABV8YDZ2</accession>
<gene>
    <name evidence="2" type="ORF">ACFO0P_15190</name>
</gene>
<dbReference type="EC" id="3.-.-.-" evidence="2"/>
<dbReference type="Pfam" id="PF00144">
    <property type="entry name" value="Beta-lactamase"/>
    <property type="match status" value="1"/>
</dbReference>
<sequence length="451" mass="49432">MPEPQALFEQAAALMLQHLVPGVAIGWWKDGMHAAGFGVTSVDEPCPLDHHTLFQLSSITKLLTAMATMRLADRGVLDVDAPVCHYLTDLRLADPDVAANVTLRHLLTHTGGWSSEPYFPDTGDDDQALQRAVQDLARQPQVAPLGQFFSYSNNGYGLLGRVIEVVTNARFEDAVHDLVVTPLGMSNTFLRAEQVPTDRVAWGHTRKGDVVRLDHRWVPRGSLPAAGAVSNVDDLLRFARFALGDGTNDAGQRVVSEQALREMQRPQVSCGPAGWMGMGWFGEEEGGATFLGHSGTWLGQWPTFWLSRELQCALVVLTNGDGGKQVHQQLTRWAREQLLGVRPGVPPEVMQASPEALARVAGRYIRPESGVVHLFEVEGTGLRLRYEAADGTPVGRREGVRVGLVSADRYVVLEGPQQDTVGKFLTDSLAQVRWVRAGLLVPREGELHRTR</sequence>
<dbReference type="InterPro" id="IPR001466">
    <property type="entry name" value="Beta-lactam-related"/>
</dbReference>
<dbReference type="InterPro" id="IPR012338">
    <property type="entry name" value="Beta-lactam/transpept-like"/>
</dbReference>
<protein>
    <submittedName>
        <fullName evidence="2">Serine hydrolase domain-containing protein</fullName>
        <ecNumber evidence="2">3.-.-.-</ecNumber>
    </submittedName>
</protein>
<reference evidence="3" key="1">
    <citation type="journal article" date="2019" name="Int. J. Syst. Evol. Microbiol.">
        <title>The Global Catalogue of Microorganisms (GCM) 10K type strain sequencing project: providing services to taxonomists for standard genome sequencing and annotation.</title>
        <authorList>
            <consortium name="The Broad Institute Genomics Platform"/>
            <consortium name="The Broad Institute Genome Sequencing Center for Infectious Disease"/>
            <person name="Wu L."/>
            <person name="Ma J."/>
        </authorList>
    </citation>
    <scope>NUCLEOTIDE SEQUENCE [LARGE SCALE GENOMIC DNA]</scope>
    <source>
        <strain evidence="3">CCUG 39970</strain>
    </source>
</reference>
<dbReference type="Gene3D" id="3.40.710.10">
    <property type="entry name" value="DD-peptidase/beta-lactamase superfamily"/>
    <property type="match status" value="1"/>
</dbReference>
<organism evidence="2 3">
    <name type="scientific">Deinococcus sonorensis</name>
    <dbReference type="NCBI Taxonomy" id="309891"/>
    <lineage>
        <taxon>Bacteria</taxon>
        <taxon>Thermotogati</taxon>
        <taxon>Deinococcota</taxon>
        <taxon>Deinococci</taxon>
        <taxon>Deinococcales</taxon>
        <taxon>Deinococcaceae</taxon>
        <taxon>Deinococcus</taxon>
    </lineage>
</organism>
<dbReference type="InterPro" id="IPR050789">
    <property type="entry name" value="Diverse_Enzym_Activities"/>
</dbReference>
<dbReference type="PANTHER" id="PTHR43283:SF3">
    <property type="entry name" value="BETA-LACTAMASE FAMILY PROTEIN (AFU_ORTHOLOGUE AFUA_5G07500)"/>
    <property type="match status" value="1"/>
</dbReference>
<evidence type="ECO:0000313" key="2">
    <source>
        <dbReference type="EMBL" id="MFC4455123.1"/>
    </source>
</evidence>
<dbReference type="PANTHER" id="PTHR43283">
    <property type="entry name" value="BETA-LACTAMASE-RELATED"/>
    <property type="match status" value="1"/>
</dbReference>
<evidence type="ECO:0000313" key="3">
    <source>
        <dbReference type="Proteomes" id="UP001595939"/>
    </source>
</evidence>
<dbReference type="Proteomes" id="UP001595939">
    <property type="component" value="Unassembled WGS sequence"/>
</dbReference>
<keyword evidence="2" id="KW-0378">Hydrolase</keyword>
<feature type="domain" description="Beta-lactamase-related" evidence="1">
    <location>
        <begin position="13"/>
        <end position="337"/>
    </location>
</feature>
<name>A0ABV8YDZ2_9DEIO</name>
<dbReference type="SUPFAM" id="SSF56601">
    <property type="entry name" value="beta-lactamase/transpeptidase-like"/>
    <property type="match status" value="1"/>
</dbReference>
<comment type="caution">
    <text evidence="2">The sequence shown here is derived from an EMBL/GenBank/DDBJ whole genome shotgun (WGS) entry which is preliminary data.</text>
</comment>
<dbReference type="EMBL" id="JBHSEG010000008">
    <property type="protein sequence ID" value="MFC4455123.1"/>
    <property type="molecule type" value="Genomic_DNA"/>
</dbReference>